<feature type="domain" description="O-antigen ligase-related" evidence="6">
    <location>
        <begin position="208"/>
        <end position="340"/>
    </location>
</feature>
<dbReference type="KEGG" id="pmet:G4Y79_02715"/>
<dbReference type="SUPFAM" id="SSF48452">
    <property type="entry name" value="TPR-like"/>
    <property type="match status" value="1"/>
</dbReference>
<dbReference type="EMBL" id="CP062983">
    <property type="protein sequence ID" value="QPC83307.1"/>
    <property type="molecule type" value="Genomic_DNA"/>
</dbReference>
<dbReference type="GO" id="GO:0016874">
    <property type="term" value="F:ligase activity"/>
    <property type="evidence" value="ECO:0007669"/>
    <property type="project" value="UniProtKB-KW"/>
</dbReference>
<feature type="transmembrane region" description="Helical" evidence="5">
    <location>
        <begin position="202"/>
        <end position="219"/>
    </location>
</feature>
<feature type="transmembrane region" description="Helical" evidence="5">
    <location>
        <begin position="35"/>
        <end position="53"/>
    </location>
</feature>
<feature type="transmembrane region" description="Helical" evidence="5">
    <location>
        <begin position="175"/>
        <end position="195"/>
    </location>
</feature>
<feature type="transmembrane region" description="Helical" evidence="5">
    <location>
        <begin position="388"/>
        <end position="407"/>
    </location>
</feature>
<feature type="transmembrane region" description="Helical" evidence="5">
    <location>
        <begin position="60"/>
        <end position="79"/>
    </location>
</feature>
<feature type="transmembrane region" description="Helical" evidence="5">
    <location>
        <begin position="423"/>
        <end position="442"/>
    </location>
</feature>
<evidence type="ECO:0000313" key="7">
    <source>
        <dbReference type="EMBL" id="QPC83307.1"/>
    </source>
</evidence>
<evidence type="ECO:0000256" key="2">
    <source>
        <dbReference type="ARBA" id="ARBA00022692"/>
    </source>
</evidence>
<dbReference type="InterPro" id="IPR007016">
    <property type="entry name" value="O-antigen_ligase-rel_domated"/>
</dbReference>
<name>A0A7S8IF79_9CHLR</name>
<feature type="transmembrane region" description="Helical" evidence="5">
    <location>
        <begin position="94"/>
        <end position="111"/>
    </location>
</feature>
<dbReference type="Proteomes" id="UP000594468">
    <property type="component" value="Chromosome"/>
</dbReference>
<sequence length="806" mass="89475">MPKKLPASIWLFLYILFGLFAGFVVTNYAPYLYDLRTANQILLTLLLGVWLVWRWRKGNSLPHMPLTIPLLLVLCWWLMSDALSMDPRMALERTWTGIVSTMIFFALVELMRHRQQRRTVIEALFATAMVILAMTLLELANYAFGLGILANSTYSWLAYGLPARWPVLVMAQPNVNMLAAFCVMMGTLSFGWGLAARQIARYMLWFLGLLFLLPLPMTYSQSGYVALAVAAGTMLLFWLWHHPAVQRIPGQTRSRLIILGTLGAALGALAVAYLFADSRSDLWQAALQMIAQDPLTGVGYGLFGHGLRAVDGLRYEHLDHAHNLFLNITAETGLIGLGLVLWVGVALVRVGIRHWQQTSGVERIKLQAVIAALVAFSFHNLADYLSNPTLVLIVAVLVAYIVAEPILEESAEVAYATTPPIRLLPLALAGLLALYAIAFVPIHQAYAHYQASIRAKTMETALAEIHTAISLDPSLRLYQAEEAYLLGPLALADTTRRDDALAAYDAVLAQQPTWAEGWLNKAALLLDDERISEALAALEQAAQVDASGAAWLHWARLSEQYNTSDQETIISAYVHSMAESEPQVLPLASFWQQTPLRQTALERFAATQPIDVQYRIWQAHDPSRLAALVPQTPHTSGEYWIVGEWALSQGDVDTARTAFADAIARSHQDSYYISLASTYTDLTPEAELALIHAQQMFAYMDVNRLRAQWADDPDDRLNALLAAVPVYAPRQYFAQVLYDRSGAFDIPPQMRLPGPADAALQPAFDALPLLEAQKRTETIGLLWQQVMNVAPFNDEVQAIADALNMN</sequence>
<reference evidence="7 8" key="1">
    <citation type="submission" date="2020-02" db="EMBL/GenBank/DDBJ databases">
        <authorList>
            <person name="Zheng R.K."/>
            <person name="Sun C.M."/>
        </authorList>
    </citation>
    <scope>NUCLEOTIDE SEQUENCE [LARGE SCALE GENOMIC DNA]</scope>
    <source>
        <strain evidence="8">rifampicinis</strain>
    </source>
</reference>
<comment type="subcellular location">
    <subcellularLocation>
        <location evidence="1">Membrane</location>
        <topology evidence="1">Multi-pass membrane protein</topology>
    </subcellularLocation>
</comment>
<evidence type="ECO:0000313" key="8">
    <source>
        <dbReference type="Proteomes" id="UP000594468"/>
    </source>
</evidence>
<dbReference type="Pfam" id="PF04932">
    <property type="entry name" value="Wzy_C"/>
    <property type="match status" value="1"/>
</dbReference>
<feature type="transmembrane region" description="Helical" evidence="5">
    <location>
        <begin position="7"/>
        <end position="29"/>
    </location>
</feature>
<keyword evidence="3 5" id="KW-1133">Transmembrane helix</keyword>
<evidence type="ECO:0000259" key="6">
    <source>
        <dbReference type="Pfam" id="PF04932"/>
    </source>
</evidence>
<evidence type="ECO:0000256" key="1">
    <source>
        <dbReference type="ARBA" id="ARBA00004141"/>
    </source>
</evidence>
<evidence type="ECO:0000256" key="4">
    <source>
        <dbReference type="ARBA" id="ARBA00023136"/>
    </source>
</evidence>
<keyword evidence="8" id="KW-1185">Reference proteome</keyword>
<keyword evidence="7" id="KW-0436">Ligase</keyword>
<evidence type="ECO:0000256" key="5">
    <source>
        <dbReference type="SAM" id="Phobius"/>
    </source>
</evidence>
<dbReference type="AlphaFoldDB" id="A0A7S8IF79"/>
<dbReference type="InterPro" id="IPR011990">
    <property type="entry name" value="TPR-like_helical_dom_sf"/>
</dbReference>
<feature type="transmembrane region" description="Helical" evidence="5">
    <location>
        <begin position="256"/>
        <end position="276"/>
    </location>
</feature>
<evidence type="ECO:0000256" key="3">
    <source>
        <dbReference type="ARBA" id="ARBA00022989"/>
    </source>
</evidence>
<dbReference type="Gene3D" id="1.25.40.10">
    <property type="entry name" value="Tetratricopeptide repeat domain"/>
    <property type="match status" value="1"/>
</dbReference>
<dbReference type="InterPro" id="IPR051533">
    <property type="entry name" value="WaaL-like"/>
</dbReference>
<keyword evidence="4 5" id="KW-0472">Membrane</keyword>
<accession>A0A7S8IF79</accession>
<organism evidence="7 8">
    <name type="scientific">Phototrophicus methaneseepsis</name>
    <dbReference type="NCBI Taxonomy" id="2710758"/>
    <lineage>
        <taxon>Bacteria</taxon>
        <taxon>Bacillati</taxon>
        <taxon>Chloroflexota</taxon>
        <taxon>Candidatus Thermofontia</taxon>
        <taxon>Phototrophicales</taxon>
        <taxon>Phototrophicaceae</taxon>
        <taxon>Phototrophicus</taxon>
    </lineage>
</organism>
<dbReference type="PANTHER" id="PTHR37422">
    <property type="entry name" value="TEICHURONIC ACID BIOSYNTHESIS PROTEIN TUAE"/>
    <property type="match status" value="1"/>
</dbReference>
<dbReference type="GO" id="GO:0016020">
    <property type="term" value="C:membrane"/>
    <property type="evidence" value="ECO:0007669"/>
    <property type="project" value="UniProtKB-SubCell"/>
</dbReference>
<dbReference type="PANTHER" id="PTHR37422:SF13">
    <property type="entry name" value="LIPOPOLYSACCHARIDE BIOSYNTHESIS PROTEIN PA4999-RELATED"/>
    <property type="match status" value="1"/>
</dbReference>
<protein>
    <submittedName>
        <fullName evidence="7">O-antigen ligase family protein</fullName>
    </submittedName>
</protein>
<feature type="transmembrane region" description="Helical" evidence="5">
    <location>
        <begin position="333"/>
        <end position="352"/>
    </location>
</feature>
<feature type="transmembrane region" description="Helical" evidence="5">
    <location>
        <begin position="123"/>
        <end position="144"/>
    </location>
</feature>
<gene>
    <name evidence="7" type="ORF">G4Y79_02715</name>
</gene>
<dbReference type="RefSeq" id="WP_195171374.1">
    <property type="nucleotide sequence ID" value="NZ_CP062983.1"/>
</dbReference>
<proteinExistence type="predicted"/>
<keyword evidence="2 5" id="KW-0812">Transmembrane</keyword>
<feature type="transmembrane region" description="Helical" evidence="5">
    <location>
        <begin position="225"/>
        <end position="244"/>
    </location>
</feature>